<keyword evidence="5" id="KW-1185">Reference proteome</keyword>
<keyword evidence="2 4" id="KW-0378">Hydrolase</keyword>
<feature type="domain" description="Choloylglycine hydrolase/NAAA C-terminal" evidence="3">
    <location>
        <begin position="2"/>
        <end position="280"/>
    </location>
</feature>
<evidence type="ECO:0000259" key="3">
    <source>
        <dbReference type="Pfam" id="PF02275"/>
    </source>
</evidence>
<dbReference type="RefSeq" id="WP_387698960.1">
    <property type="nucleotide sequence ID" value="NZ_JBIAMX010000002.1"/>
</dbReference>
<evidence type="ECO:0000313" key="5">
    <source>
        <dbReference type="Proteomes" id="UP001601444"/>
    </source>
</evidence>
<reference evidence="4 5" key="1">
    <citation type="submission" date="2024-10" db="EMBL/GenBank/DDBJ databases">
        <title>The Natural Products Discovery Center: Release of the First 8490 Sequenced Strains for Exploring Actinobacteria Biosynthetic Diversity.</title>
        <authorList>
            <person name="Kalkreuter E."/>
            <person name="Kautsar S.A."/>
            <person name="Yang D."/>
            <person name="Bader C.D."/>
            <person name="Teijaro C.N."/>
            <person name="Fluegel L."/>
            <person name="Davis C.M."/>
            <person name="Simpson J.R."/>
            <person name="Lauterbach L."/>
            <person name="Steele A.D."/>
            <person name="Gui C."/>
            <person name="Meng S."/>
            <person name="Li G."/>
            <person name="Viehrig K."/>
            <person name="Ye F."/>
            <person name="Su P."/>
            <person name="Kiefer A.F."/>
            <person name="Nichols A."/>
            <person name="Cepeda A.J."/>
            <person name="Yan W."/>
            <person name="Fan B."/>
            <person name="Jiang Y."/>
            <person name="Adhikari A."/>
            <person name="Zheng C.-J."/>
            <person name="Schuster L."/>
            <person name="Cowan T.M."/>
            <person name="Smanski M.J."/>
            <person name="Chevrette M.G."/>
            <person name="De Carvalho L.P.S."/>
            <person name="Shen B."/>
        </authorList>
    </citation>
    <scope>NUCLEOTIDE SEQUENCE [LARGE SCALE GENOMIC DNA]</scope>
    <source>
        <strain evidence="4 5">NPDC004045</strain>
    </source>
</reference>
<name>A0ABW6PHM9_9NOCA</name>
<dbReference type="Proteomes" id="UP001601444">
    <property type="component" value="Unassembled WGS sequence"/>
</dbReference>
<dbReference type="GO" id="GO:0016787">
    <property type="term" value="F:hydrolase activity"/>
    <property type="evidence" value="ECO:0007669"/>
    <property type="project" value="UniProtKB-KW"/>
</dbReference>
<accession>A0ABW6PHM9</accession>
<protein>
    <submittedName>
        <fullName evidence="4">Linear amide C-N hydrolase</fullName>
    </submittedName>
</protein>
<dbReference type="PANTHER" id="PTHR35527:SF2">
    <property type="entry name" value="HYDROLASE"/>
    <property type="match status" value="1"/>
</dbReference>
<proteinExistence type="inferred from homology"/>
<evidence type="ECO:0000256" key="2">
    <source>
        <dbReference type="ARBA" id="ARBA00022801"/>
    </source>
</evidence>
<dbReference type="InterPro" id="IPR029132">
    <property type="entry name" value="CBAH/NAAA_C"/>
</dbReference>
<dbReference type="PANTHER" id="PTHR35527">
    <property type="entry name" value="CHOLOYLGLYCINE HYDROLASE"/>
    <property type="match status" value="1"/>
</dbReference>
<dbReference type="InterPro" id="IPR052193">
    <property type="entry name" value="Peptidase_C59"/>
</dbReference>
<dbReference type="Pfam" id="PF02275">
    <property type="entry name" value="CBAH"/>
    <property type="match status" value="1"/>
</dbReference>
<gene>
    <name evidence="4" type="ORF">ACFYTF_03595</name>
</gene>
<sequence length="319" mass="34581">MCTRVLWTGSGHGVLVGRNMDWHEDMPTNLWVLPRGLARTGLADDPHPLTWTSRYGSLVAAAWDIAGSDGVNEAGLAGHVLWLAEADFGPRDTTRPGLTAALWLQYLLDRYDSVAAVVAGLAAEPVQVQAVSARGEVSTIHLALDDASGDSAVLEYVGGELRVHHDRAYTVMTNSPPFDEQLDHLRRYDGFGGDEPIPGTTAAADRFVRAAYYSGRLPATATLDRAYAALLSVMRNAAQPFGVTDPGHPEISSTLWRSLIDLTAGRYGFESSFRPDIVWVRPRDLDYTRCLRLDLSVHGLVGDVTDRFAPAEPFGVPGA</sequence>
<comment type="similarity">
    <text evidence="1">Belongs to the peptidase C59 family.</text>
</comment>
<dbReference type="EMBL" id="JBIAMX010000002">
    <property type="protein sequence ID" value="MFF0541899.1"/>
    <property type="molecule type" value="Genomic_DNA"/>
</dbReference>
<dbReference type="SUPFAM" id="SSF56235">
    <property type="entry name" value="N-terminal nucleophile aminohydrolases (Ntn hydrolases)"/>
    <property type="match status" value="1"/>
</dbReference>
<dbReference type="InterPro" id="IPR029055">
    <property type="entry name" value="Ntn_hydrolases_N"/>
</dbReference>
<evidence type="ECO:0000256" key="1">
    <source>
        <dbReference type="ARBA" id="ARBA00006625"/>
    </source>
</evidence>
<comment type="caution">
    <text evidence="4">The sequence shown here is derived from an EMBL/GenBank/DDBJ whole genome shotgun (WGS) entry which is preliminary data.</text>
</comment>
<dbReference type="CDD" id="cd01902">
    <property type="entry name" value="Ntn_CGH"/>
    <property type="match status" value="1"/>
</dbReference>
<evidence type="ECO:0000313" key="4">
    <source>
        <dbReference type="EMBL" id="MFF0541899.1"/>
    </source>
</evidence>
<dbReference type="Gene3D" id="3.60.60.10">
    <property type="entry name" value="Penicillin V Acylase, Chain A"/>
    <property type="match status" value="1"/>
</dbReference>
<organism evidence="4 5">
    <name type="scientific">Nocardia thailandica</name>
    <dbReference type="NCBI Taxonomy" id="257275"/>
    <lineage>
        <taxon>Bacteria</taxon>
        <taxon>Bacillati</taxon>
        <taxon>Actinomycetota</taxon>
        <taxon>Actinomycetes</taxon>
        <taxon>Mycobacteriales</taxon>
        <taxon>Nocardiaceae</taxon>
        <taxon>Nocardia</taxon>
    </lineage>
</organism>